<proteinExistence type="predicted"/>
<keyword evidence="3" id="KW-1185">Reference proteome</keyword>
<feature type="region of interest" description="Disordered" evidence="1">
    <location>
        <begin position="1"/>
        <end position="75"/>
    </location>
</feature>
<sequence>MEPSVERGEASEKEEEEENPEEEEEEVPASTSLPMDIDATEDYLQFIEELGRHPGGQTSVPPDSPEDPFDRRSVN</sequence>
<evidence type="ECO:0000313" key="3">
    <source>
        <dbReference type="Proteomes" id="UP001341840"/>
    </source>
</evidence>
<comment type="caution">
    <text evidence="2">The sequence shown here is derived from an EMBL/GenBank/DDBJ whole genome shotgun (WGS) entry which is preliminary data.</text>
</comment>
<organism evidence="2 3">
    <name type="scientific">Stylosanthes scabra</name>
    <dbReference type="NCBI Taxonomy" id="79078"/>
    <lineage>
        <taxon>Eukaryota</taxon>
        <taxon>Viridiplantae</taxon>
        <taxon>Streptophyta</taxon>
        <taxon>Embryophyta</taxon>
        <taxon>Tracheophyta</taxon>
        <taxon>Spermatophyta</taxon>
        <taxon>Magnoliopsida</taxon>
        <taxon>eudicotyledons</taxon>
        <taxon>Gunneridae</taxon>
        <taxon>Pentapetalae</taxon>
        <taxon>rosids</taxon>
        <taxon>fabids</taxon>
        <taxon>Fabales</taxon>
        <taxon>Fabaceae</taxon>
        <taxon>Papilionoideae</taxon>
        <taxon>50 kb inversion clade</taxon>
        <taxon>dalbergioids sensu lato</taxon>
        <taxon>Dalbergieae</taxon>
        <taxon>Pterocarpus clade</taxon>
        <taxon>Stylosanthes</taxon>
    </lineage>
</organism>
<evidence type="ECO:0000313" key="2">
    <source>
        <dbReference type="EMBL" id="MED6152302.1"/>
    </source>
</evidence>
<dbReference type="Proteomes" id="UP001341840">
    <property type="component" value="Unassembled WGS sequence"/>
</dbReference>
<accession>A0ABU6TTT0</accession>
<feature type="compositionally biased region" description="Basic and acidic residues" evidence="1">
    <location>
        <begin position="1"/>
        <end position="11"/>
    </location>
</feature>
<gene>
    <name evidence="2" type="ORF">PIB30_090642</name>
</gene>
<reference evidence="2 3" key="1">
    <citation type="journal article" date="2023" name="Plants (Basel)">
        <title>Bridging the Gap: Combining Genomics and Transcriptomics Approaches to Understand Stylosanthes scabra, an Orphan Legume from the Brazilian Caatinga.</title>
        <authorList>
            <person name="Ferreira-Neto J.R.C."/>
            <person name="da Silva M.D."/>
            <person name="Binneck E."/>
            <person name="de Melo N.F."/>
            <person name="da Silva R.H."/>
            <person name="de Melo A.L.T.M."/>
            <person name="Pandolfi V."/>
            <person name="Bustamante F.O."/>
            <person name="Brasileiro-Vidal A.C."/>
            <person name="Benko-Iseppon A.M."/>
        </authorList>
    </citation>
    <scope>NUCLEOTIDE SEQUENCE [LARGE SCALE GENOMIC DNA]</scope>
    <source>
        <tissue evidence="2">Leaves</tissue>
    </source>
</reference>
<evidence type="ECO:0000256" key="1">
    <source>
        <dbReference type="SAM" id="MobiDB-lite"/>
    </source>
</evidence>
<feature type="compositionally biased region" description="Acidic residues" evidence="1">
    <location>
        <begin position="12"/>
        <end position="27"/>
    </location>
</feature>
<name>A0ABU6TTT0_9FABA</name>
<dbReference type="EMBL" id="JASCZI010092384">
    <property type="protein sequence ID" value="MED6152302.1"/>
    <property type="molecule type" value="Genomic_DNA"/>
</dbReference>
<protein>
    <submittedName>
        <fullName evidence="2">Uncharacterized protein</fullName>
    </submittedName>
</protein>